<feature type="domain" description="NADP-dependent oxidoreductase" evidence="7">
    <location>
        <begin position="31"/>
        <end position="310"/>
    </location>
</feature>
<dbReference type="PANTHER" id="PTHR11732">
    <property type="entry name" value="ALDO/KETO REDUCTASE"/>
    <property type="match status" value="1"/>
</dbReference>
<dbReference type="FunFam" id="3.20.20.100:FF:000006">
    <property type="entry name" value="Aldo-keto reductase family 1 member A1"/>
    <property type="match status" value="1"/>
</dbReference>
<name>A0A6V7HB51_9HYME</name>
<dbReference type="EMBL" id="CAJDYZ010009726">
    <property type="protein sequence ID" value="CAD1476981.1"/>
    <property type="molecule type" value="Genomic_DNA"/>
</dbReference>
<dbReference type="PROSITE" id="PS00062">
    <property type="entry name" value="ALDOKETO_REDUCTASE_2"/>
    <property type="match status" value="1"/>
</dbReference>
<evidence type="ECO:0000313" key="8">
    <source>
        <dbReference type="EMBL" id="CAD1476981.1"/>
    </source>
</evidence>
<evidence type="ECO:0000256" key="1">
    <source>
        <dbReference type="ARBA" id="ARBA00007905"/>
    </source>
</evidence>
<evidence type="ECO:0000256" key="5">
    <source>
        <dbReference type="PIRSR" id="PIRSR000097-2"/>
    </source>
</evidence>
<protein>
    <recommendedName>
        <fullName evidence="7">NADP-dependent oxidoreductase domain-containing protein</fullName>
    </recommendedName>
</protein>
<evidence type="ECO:0000256" key="3">
    <source>
        <dbReference type="ARBA" id="ARBA00023002"/>
    </source>
</evidence>
<feature type="binding site" evidence="5">
    <location>
        <position position="126"/>
    </location>
    <ligand>
        <name>substrate</name>
    </ligand>
</feature>
<evidence type="ECO:0000259" key="7">
    <source>
        <dbReference type="Pfam" id="PF00248"/>
    </source>
</evidence>
<dbReference type="OrthoDB" id="416253at2759"/>
<feature type="non-terminal residue" evidence="8">
    <location>
        <position position="335"/>
    </location>
</feature>
<dbReference type="InterPro" id="IPR036812">
    <property type="entry name" value="NAD(P)_OxRdtase_dom_sf"/>
</dbReference>
<comment type="similarity">
    <text evidence="1">Belongs to the aldo/keto reductase family.</text>
</comment>
<evidence type="ECO:0000313" key="9">
    <source>
        <dbReference type="Proteomes" id="UP000752696"/>
    </source>
</evidence>
<comment type="caution">
    <text evidence="8">The sequence shown here is derived from an EMBL/GenBank/DDBJ whole genome shotgun (WGS) entry which is preliminary data.</text>
</comment>
<dbReference type="GO" id="GO:0016491">
    <property type="term" value="F:oxidoreductase activity"/>
    <property type="evidence" value="ECO:0007669"/>
    <property type="project" value="UniProtKB-KW"/>
</dbReference>
<dbReference type="InterPro" id="IPR023210">
    <property type="entry name" value="NADP_OxRdtase_dom"/>
</dbReference>
<dbReference type="Proteomes" id="UP000752696">
    <property type="component" value="Unassembled WGS sequence"/>
</dbReference>
<accession>A0A6V7HB51</accession>
<organism evidence="8 9">
    <name type="scientific">Heterotrigona itama</name>
    <dbReference type="NCBI Taxonomy" id="395501"/>
    <lineage>
        <taxon>Eukaryota</taxon>
        <taxon>Metazoa</taxon>
        <taxon>Ecdysozoa</taxon>
        <taxon>Arthropoda</taxon>
        <taxon>Hexapoda</taxon>
        <taxon>Insecta</taxon>
        <taxon>Pterygota</taxon>
        <taxon>Neoptera</taxon>
        <taxon>Endopterygota</taxon>
        <taxon>Hymenoptera</taxon>
        <taxon>Apocrita</taxon>
        <taxon>Aculeata</taxon>
        <taxon>Apoidea</taxon>
        <taxon>Anthophila</taxon>
        <taxon>Apidae</taxon>
        <taxon>Heterotrigona</taxon>
    </lineage>
</organism>
<feature type="site" description="Lowers pKa of active site Tyr" evidence="6">
    <location>
        <position position="93"/>
    </location>
</feature>
<dbReference type="InterPro" id="IPR020471">
    <property type="entry name" value="AKR"/>
</dbReference>
<evidence type="ECO:0000256" key="2">
    <source>
        <dbReference type="ARBA" id="ARBA00022857"/>
    </source>
</evidence>
<reference evidence="8" key="1">
    <citation type="submission" date="2020-07" db="EMBL/GenBank/DDBJ databases">
        <authorList>
            <person name="Nazaruddin N."/>
        </authorList>
    </citation>
    <scope>NUCLEOTIDE SEQUENCE</scope>
</reference>
<dbReference type="PROSITE" id="PS00798">
    <property type="entry name" value="ALDOKETO_REDUCTASE_1"/>
    <property type="match status" value="1"/>
</dbReference>
<evidence type="ECO:0000256" key="4">
    <source>
        <dbReference type="PIRSR" id="PIRSR000097-1"/>
    </source>
</evidence>
<dbReference type="Gene3D" id="3.20.20.100">
    <property type="entry name" value="NADP-dependent oxidoreductase domain"/>
    <property type="match status" value="1"/>
</dbReference>
<sequence>IQSSYKVLSVYKSAMENNSILLPNGQLMPIVGFGTWQAKEEELQKALDIALEAGYRHIDTATVYENEKIIGQVLKKWFDSGKIKRSDIFIVTKLPPSGNRPEDVEKCIKKSLKDLQLEYVDLYLIHTPFAFEKVKGDFHPQDENGEIKLDLSTDHVKIWAEMEKQVNCGRAKAIGLSNFNVHQITRILNNSKVKVSMLQVELHVYLQQKHLVEFCKKQNIPITAYSPLGTRGFVKLLKKSQEIPDMLQDNVVLEIAKNYKKSSAQILLRFIVQNGIAVIPKSTNSQRIKENIQLFSWELQPEDMEKLSNLDLHEAGRICDFIMFKGIKRHPEYPF</sequence>
<dbReference type="PRINTS" id="PR00069">
    <property type="entry name" value="ALDKETRDTASE"/>
</dbReference>
<feature type="active site" description="Proton donor" evidence="4">
    <location>
        <position position="64"/>
    </location>
</feature>
<keyword evidence="9" id="KW-1185">Reference proteome</keyword>
<dbReference type="InterPro" id="IPR018170">
    <property type="entry name" value="Aldo/ket_reductase_CS"/>
</dbReference>
<keyword evidence="3" id="KW-0560">Oxidoreductase</keyword>
<dbReference type="AlphaFoldDB" id="A0A6V7HB51"/>
<proteinExistence type="inferred from homology"/>
<keyword evidence="2" id="KW-0521">NADP</keyword>
<dbReference type="Pfam" id="PF00248">
    <property type="entry name" value="Aldo_ket_red"/>
    <property type="match status" value="1"/>
</dbReference>
<dbReference type="PIRSF" id="PIRSF000097">
    <property type="entry name" value="AKR"/>
    <property type="match status" value="1"/>
</dbReference>
<gene>
    <name evidence="8" type="ORF">MHI_LOCUS699207</name>
</gene>
<dbReference type="PROSITE" id="PS00063">
    <property type="entry name" value="ALDOKETO_REDUCTASE_3"/>
    <property type="match status" value="1"/>
</dbReference>
<dbReference type="SUPFAM" id="SSF51430">
    <property type="entry name" value="NAD(P)-linked oxidoreductase"/>
    <property type="match status" value="1"/>
</dbReference>
<evidence type="ECO:0000256" key="6">
    <source>
        <dbReference type="PIRSR" id="PIRSR000097-3"/>
    </source>
</evidence>